<dbReference type="EMBL" id="VJWA01000001">
    <property type="protein sequence ID" value="TRW18009.1"/>
    <property type="molecule type" value="Genomic_DNA"/>
</dbReference>
<reference evidence="1 2" key="1">
    <citation type="submission" date="2019-07" db="EMBL/GenBank/DDBJ databases">
        <title>Novel species isolated from glacier.</title>
        <authorList>
            <person name="Liu Q."/>
            <person name="Xin Y.-H."/>
        </authorList>
    </citation>
    <scope>NUCLEOTIDE SEQUENCE [LARGE SCALE GENOMIC DNA]</scope>
    <source>
        <strain evidence="1 2">LB1R16</strain>
    </source>
</reference>
<keyword evidence="2" id="KW-1185">Reference proteome</keyword>
<name>A0A552UIF9_9SPHN</name>
<organism evidence="1 2">
    <name type="scientific">Glacieibacterium frigidum</name>
    <dbReference type="NCBI Taxonomy" id="2593303"/>
    <lineage>
        <taxon>Bacteria</taxon>
        <taxon>Pseudomonadati</taxon>
        <taxon>Pseudomonadota</taxon>
        <taxon>Alphaproteobacteria</taxon>
        <taxon>Sphingomonadales</taxon>
        <taxon>Sphingosinicellaceae</taxon>
        <taxon>Glacieibacterium</taxon>
    </lineage>
</organism>
<dbReference type="OrthoDB" id="5735475at2"/>
<accession>A0A552UIF9</accession>
<dbReference type="Proteomes" id="UP000317894">
    <property type="component" value="Unassembled WGS sequence"/>
</dbReference>
<dbReference type="InterPro" id="IPR023393">
    <property type="entry name" value="START-like_dom_sf"/>
</dbReference>
<sequence>MFERRSRGGLRMRVQAAQAHYRAALGRAQQARLSLRYAVLTLALALATGPAAAEVVATPDGFTITHTRSVQASPAAAWTALTAWGSWWSDGHSWSGKAANISLDSVAEGCLCERWAAGEVAHGRVLMVMPGKRLLIDAPLGPLQALPVVARLAFTLKPAGRGTTVTIEMRVAGTAANGLGGPVDGVLREAADRLARRIDTGRP</sequence>
<dbReference type="Gene3D" id="3.30.530.20">
    <property type="match status" value="1"/>
</dbReference>
<evidence type="ECO:0008006" key="3">
    <source>
        <dbReference type="Google" id="ProtNLM"/>
    </source>
</evidence>
<proteinExistence type="predicted"/>
<dbReference type="SUPFAM" id="SSF55961">
    <property type="entry name" value="Bet v1-like"/>
    <property type="match status" value="1"/>
</dbReference>
<dbReference type="AlphaFoldDB" id="A0A552UIF9"/>
<dbReference type="Pfam" id="PF10604">
    <property type="entry name" value="Polyketide_cyc2"/>
    <property type="match status" value="1"/>
</dbReference>
<dbReference type="InterPro" id="IPR019587">
    <property type="entry name" value="Polyketide_cyclase/dehydratase"/>
</dbReference>
<comment type="caution">
    <text evidence="1">The sequence shown here is derived from an EMBL/GenBank/DDBJ whole genome shotgun (WGS) entry which is preliminary data.</text>
</comment>
<gene>
    <name evidence="1" type="ORF">FMM06_07810</name>
</gene>
<evidence type="ECO:0000313" key="1">
    <source>
        <dbReference type="EMBL" id="TRW18009.1"/>
    </source>
</evidence>
<protein>
    <recommendedName>
        <fullName evidence="3">ATPase</fullName>
    </recommendedName>
</protein>
<evidence type="ECO:0000313" key="2">
    <source>
        <dbReference type="Proteomes" id="UP000317894"/>
    </source>
</evidence>